<reference evidence="5 6" key="1">
    <citation type="journal article" date="2016" name="Mol. Biol. Evol.">
        <title>Comparative Genomics of Early-Diverging Mushroom-Forming Fungi Provides Insights into the Origins of Lignocellulose Decay Capabilities.</title>
        <authorList>
            <person name="Nagy L.G."/>
            <person name="Riley R."/>
            <person name="Tritt A."/>
            <person name="Adam C."/>
            <person name="Daum C."/>
            <person name="Floudas D."/>
            <person name="Sun H."/>
            <person name="Yadav J.S."/>
            <person name="Pangilinan J."/>
            <person name="Larsson K.H."/>
            <person name="Matsuura K."/>
            <person name="Barry K."/>
            <person name="Labutti K."/>
            <person name="Kuo R."/>
            <person name="Ohm R.A."/>
            <person name="Bhattacharya S.S."/>
            <person name="Shirouzu T."/>
            <person name="Yoshinaga Y."/>
            <person name="Martin F.M."/>
            <person name="Grigoriev I.V."/>
            <person name="Hibbett D.S."/>
        </authorList>
    </citation>
    <scope>NUCLEOTIDE SEQUENCE [LARGE SCALE GENOMIC DNA]</scope>
    <source>
        <strain evidence="5 6">HHB12733</strain>
    </source>
</reference>
<feature type="repeat" description="WD" evidence="3">
    <location>
        <begin position="1151"/>
        <end position="1192"/>
    </location>
</feature>
<dbReference type="InParanoid" id="A0A165E618"/>
<dbReference type="Pfam" id="PF24883">
    <property type="entry name" value="NPHP3_N"/>
    <property type="match status" value="1"/>
</dbReference>
<dbReference type="InterPro" id="IPR001680">
    <property type="entry name" value="WD40_rpt"/>
</dbReference>
<evidence type="ECO:0000313" key="5">
    <source>
        <dbReference type="EMBL" id="KZT54175.1"/>
    </source>
</evidence>
<feature type="repeat" description="WD" evidence="3">
    <location>
        <begin position="934"/>
        <end position="975"/>
    </location>
</feature>
<dbReference type="InterPro" id="IPR019775">
    <property type="entry name" value="WD40_repeat_CS"/>
</dbReference>
<dbReference type="InterPro" id="IPR007111">
    <property type="entry name" value="NACHT_NTPase"/>
</dbReference>
<dbReference type="InterPro" id="IPR027417">
    <property type="entry name" value="P-loop_NTPase"/>
</dbReference>
<feature type="repeat" description="WD" evidence="3">
    <location>
        <begin position="1063"/>
        <end position="1104"/>
    </location>
</feature>
<feature type="repeat" description="WD" evidence="3">
    <location>
        <begin position="1194"/>
        <end position="1235"/>
    </location>
</feature>
<dbReference type="PROSITE" id="PS50082">
    <property type="entry name" value="WD_REPEATS_2"/>
    <property type="match status" value="12"/>
</dbReference>
<evidence type="ECO:0000256" key="1">
    <source>
        <dbReference type="ARBA" id="ARBA00022574"/>
    </source>
</evidence>
<evidence type="ECO:0000313" key="6">
    <source>
        <dbReference type="Proteomes" id="UP000076842"/>
    </source>
</evidence>
<dbReference type="PRINTS" id="PR00320">
    <property type="entry name" value="GPROTEINBRPT"/>
</dbReference>
<feature type="repeat" description="WD" evidence="3">
    <location>
        <begin position="1411"/>
        <end position="1452"/>
    </location>
</feature>
<dbReference type="Gene3D" id="2.130.10.10">
    <property type="entry name" value="YVTN repeat-like/Quinoprotein amine dehydrogenase"/>
    <property type="match status" value="5"/>
</dbReference>
<dbReference type="SUPFAM" id="SSF50978">
    <property type="entry name" value="WD40 repeat-like"/>
    <property type="match status" value="2"/>
</dbReference>
<dbReference type="InterPro" id="IPR015943">
    <property type="entry name" value="WD40/YVTN_repeat-like_dom_sf"/>
</dbReference>
<dbReference type="InterPro" id="IPR036322">
    <property type="entry name" value="WD40_repeat_dom_sf"/>
</dbReference>
<proteinExistence type="predicted"/>
<organism evidence="5 6">
    <name type="scientific">Calocera cornea HHB12733</name>
    <dbReference type="NCBI Taxonomy" id="1353952"/>
    <lineage>
        <taxon>Eukaryota</taxon>
        <taxon>Fungi</taxon>
        <taxon>Dikarya</taxon>
        <taxon>Basidiomycota</taxon>
        <taxon>Agaricomycotina</taxon>
        <taxon>Dacrymycetes</taxon>
        <taxon>Dacrymycetales</taxon>
        <taxon>Dacrymycetaceae</taxon>
        <taxon>Calocera</taxon>
    </lineage>
</organism>
<feature type="repeat" description="WD" evidence="3">
    <location>
        <begin position="1497"/>
        <end position="1531"/>
    </location>
</feature>
<evidence type="ECO:0000256" key="3">
    <source>
        <dbReference type="PROSITE-ProRule" id="PRU00221"/>
    </source>
</evidence>
<dbReference type="InterPro" id="IPR020472">
    <property type="entry name" value="WD40_PAC1"/>
</dbReference>
<evidence type="ECO:0000259" key="4">
    <source>
        <dbReference type="PROSITE" id="PS50837"/>
    </source>
</evidence>
<feature type="repeat" description="WD" evidence="3">
    <location>
        <begin position="977"/>
        <end position="1018"/>
    </location>
</feature>
<feature type="repeat" description="WD" evidence="3">
    <location>
        <begin position="1325"/>
        <end position="1366"/>
    </location>
</feature>
<gene>
    <name evidence="5" type="ORF">CALCODRAFT_500198</name>
</gene>
<feature type="repeat" description="WD" evidence="3">
    <location>
        <begin position="1107"/>
        <end position="1148"/>
    </location>
</feature>
<sequence length="1649" mass="181213">MSTPDNSGSGKHKYTFAGATIEGLPTRGLFKSEGKYYLTISVHDGEVGWTSREVRTKGSVVVWSAVEDKHEFECTPSAKLQVALYKKHSARPVEHLGTALSPLSNWLIATNAVPLVPAFKGGGSSSIQVKLLLVQTKDSQKDMRGLDTAQIAIQGAAANAASLGKLPSLKTLVAAKNGAEHVREIATGNIAVGIDSAWEPLLDRLDAFTRVVDAVAEVHPYARMAWTVLSAAYKLVKSQQDRDAKIQQLVNKMKDVYEFLCDANELRNDKAREGALSRLVMQTVDCGHFISSYAKSPSFFCRLLEQSVSNLSSTIDEYSKSFDGLMQDFRDGSQLRTEIATVRILADIKDLAAHMDLRDIPYTDGAGYELSRRCLPGTRAALLDEISEWASADASDTPRLFVLMGPAGTGKSAIAHTIADRFEKLKQLGSTFCFSTNDTGRRRPESLFRNMARDLCRQRSAFKDALSKSIEDDRSRCGTKDLQMQFEHLILGPARLLTVSGTIIMIIDALDESATVEERAQLLSILSQRLQELPAGFRVLITSRAEPDVQDAFDPSSGTVIVRRMPTMASDSQLSKDIFHYIRHTVSERDGRMPSGLEDSACEMLAEKSEGLFQWAFVACRYLKGKRMGESAVERYALLTKPGNTGLDSLYQLVLSQILDPTPRVLQMFQAVMGFVLTAAEPLSMRALDALLQTLGPEESIDVYGFLPFLGSLMSGVGETNVTVRPLHSSFSEFLQSERRGRAYYIGVHGHHERLVRASLRLLERRLHFNMGSLKTSYVLNSDVQRTGQVQEMIEEELSYACKHWGFHMAMCAAGFEKEMVDDIRCLFMEKLLFWLDACSISAIVEFIVPCITLAMDRLRHAGGDVLDLAKDAIKFVRLFGRPIADSATHIYLSTLLWAPSASKIIHVYGPKYMKTARVVSGGETLWPTCEVTIREHTDWVYCVAFSPDGKRLVSGSADKTVRLWDADTGAAIGSPLVGHDGPVRSVAFSFDGKHVLSVSEDSTLRIWDVKKRDVIAQQLSGHDSVSSSITISSDGRLVAFCHSDHDIRVWNIEAGDTIGQRLPGHNSAVVCLRFSSDGKRLVSSYSDRKARLWDTETARVISELKTQDLTSIIRAAAFSPDGRQIVSGSDDGTIRVWSVETGDLFGEPFIVGSTAEVLTVAFSPDGKHVVYGTDEADLGIWSVDSGKRIGGTFEGHMLFITSVAFSPDGGRIVSGSEDNTIRTWDIRAESRITEVEEDIKQRFVSAAFAPDSRHLVSAGGTERTSFLCMWDADTGRQIGEPFGAWDASLCSMALSPNGRQVVTGEDNAVHLWDIETGLALHQPLSGHASEVWAVAFSPDGRLMASGSRDQTARLWDVRTGQPIGKPLVGHEGDIYSLVFSRDGKRVLSCSADHTIRLWDCDTGEALGAPLRGHEAEIFGLAISPDGKYIASGSIDKTLRLWDAETGLEMGDLRTGHRNAILCLTFSPDGRRVISGSGSRTIRVSDIDMNGPIGLPFVGHSAMVRSLSCSPDGKRLASVTGETVIRVWNVEPQLVSSPPSSVPEPDEYVRENNTAFVSSFALSPAAEHQLQQPYLVDTGSDVGISIDFRTGWIMGNGRDHLLWVPVDMLRRMYTEHCPVMIPIEQMVTVDLSRFVHGEHWTECYDPDAQ</sequence>
<protein>
    <submittedName>
        <fullName evidence="5">WD40 repeat-like protein</fullName>
    </submittedName>
</protein>
<dbReference type="EMBL" id="KV424020">
    <property type="protein sequence ID" value="KZT54175.1"/>
    <property type="molecule type" value="Genomic_DNA"/>
</dbReference>
<dbReference type="SMART" id="SM00320">
    <property type="entry name" value="WD40"/>
    <property type="match status" value="14"/>
</dbReference>
<dbReference type="Pfam" id="PF00400">
    <property type="entry name" value="WD40"/>
    <property type="match status" value="12"/>
</dbReference>
<keyword evidence="1 3" id="KW-0853">WD repeat</keyword>
<feature type="repeat" description="WD" evidence="3">
    <location>
        <begin position="1368"/>
        <end position="1409"/>
    </location>
</feature>
<dbReference type="PROSITE" id="PS50837">
    <property type="entry name" value="NACHT"/>
    <property type="match status" value="1"/>
</dbReference>
<dbReference type="OrthoDB" id="163438at2759"/>
<dbReference type="Proteomes" id="UP000076842">
    <property type="component" value="Unassembled WGS sequence"/>
</dbReference>
<accession>A0A165E618</accession>
<name>A0A165E618_9BASI</name>
<dbReference type="STRING" id="1353952.A0A165E618"/>
<keyword evidence="2" id="KW-0677">Repeat</keyword>
<dbReference type="InterPro" id="IPR056884">
    <property type="entry name" value="NPHP3-like_N"/>
</dbReference>
<feature type="repeat" description="WD" evidence="3">
    <location>
        <begin position="1020"/>
        <end position="1061"/>
    </location>
</feature>
<keyword evidence="6" id="KW-1185">Reference proteome</keyword>
<dbReference type="PANTHER" id="PTHR19848">
    <property type="entry name" value="WD40 REPEAT PROTEIN"/>
    <property type="match status" value="1"/>
</dbReference>
<evidence type="ECO:0000256" key="2">
    <source>
        <dbReference type="ARBA" id="ARBA00022737"/>
    </source>
</evidence>
<dbReference type="Gene3D" id="3.40.50.300">
    <property type="entry name" value="P-loop containing nucleotide triphosphate hydrolases"/>
    <property type="match status" value="1"/>
</dbReference>
<dbReference type="PROSITE" id="PS50294">
    <property type="entry name" value="WD_REPEATS_REGION"/>
    <property type="match status" value="12"/>
</dbReference>
<feature type="domain" description="NACHT" evidence="4">
    <location>
        <begin position="399"/>
        <end position="544"/>
    </location>
</feature>
<dbReference type="PROSITE" id="PS00678">
    <property type="entry name" value="WD_REPEATS_1"/>
    <property type="match status" value="6"/>
</dbReference>
<dbReference type="SUPFAM" id="SSF52540">
    <property type="entry name" value="P-loop containing nucleoside triphosphate hydrolases"/>
    <property type="match status" value="1"/>
</dbReference>
<dbReference type="CDD" id="cd00200">
    <property type="entry name" value="WD40"/>
    <property type="match status" value="2"/>
</dbReference>
<feature type="repeat" description="WD" evidence="3">
    <location>
        <begin position="1454"/>
        <end position="1488"/>
    </location>
</feature>
<dbReference type="PANTHER" id="PTHR19848:SF8">
    <property type="entry name" value="F-BOX AND WD REPEAT DOMAIN CONTAINING 7"/>
    <property type="match status" value="1"/>
</dbReference>